<dbReference type="EMBL" id="FXLY01000003">
    <property type="protein sequence ID" value="SMN19419.1"/>
    <property type="molecule type" value="Genomic_DNA"/>
</dbReference>
<evidence type="ECO:0000313" key="1">
    <source>
        <dbReference type="EMBL" id="SMN19419.1"/>
    </source>
</evidence>
<name>A0A1X7R1Q8_9SACH</name>
<accession>A0A1X7R1Q8</accession>
<dbReference type="Proteomes" id="UP000196158">
    <property type="component" value="Unassembled WGS sequence"/>
</dbReference>
<gene>
    <name evidence="1" type="ORF">KASA_0P06325G</name>
</gene>
<sequence length="194" mass="22011">MSLYKEISCNEKTYVTDDSLRHCNNFDEFEELHCTLSNILSAQTTASDIAIDNIDTIDCLENNVLSSSNSSFLRLSSSPFVLITNNETVSTPEDNNNNNGFLKRLGCWYQTEKSFFTLHSAVATFTFVSEDSHRSKLMGSNYLSPILETMTSQQMRVLQSLVKSIFPINREITEPMGLKTPRRYKNIPTVLNNI</sequence>
<evidence type="ECO:0000313" key="2">
    <source>
        <dbReference type="Proteomes" id="UP000196158"/>
    </source>
</evidence>
<dbReference type="AlphaFoldDB" id="A0A1X7R1Q8"/>
<organism evidence="1 2">
    <name type="scientific">Maudiozyma saulgeensis</name>
    <dbReference type="NCBI Taxonomy" id="1789683"/>
    <lineage>
        <taxon>Eukaryota</taxon>
        <taxon>Fungi</taxon>
        <taxon>Dikarya</taxon>
        <taxon>Ascomycota</taxon>
        <taxon>Saccharomycotina</taxon>
        <taxon>Saccharomycetes</taxon>
        <taxon>Saccharomycetales</taxon>
        <taxon>Saccharomycetaceae</taxon>
        <taxon>Maudiozyma</taxon>
    </lineage>
</organism>
<proteinExistence type="predicted"/>
<reference evidence="1 2" key="1">
    <citation type="submission" date="2017-04" db="EMBL/GenBank/DDBJ databases">
        <authorList>
            <person name="Afonso C.L."/>
            <person name="Miller P.J."/>
            <person name="Scott M.A."/>
            <person name="Spackman E."/>
            <person name="Goraichik I."/>
            <person name="Dimitrov K.M."/>
            <person name="Suarez D.L."/>
            <person name="Swayne D.E."/>
        </authorList>
    </citation>
    <scope>NUCLEOTIDE SEQUENCE [LARGE SCALE GENOMIC DNA]</scope>
</reference>
<protein>
    <submittedName>
        <fullName evidence="1">Uncharacterized protein</fullName>
    </submittedName>
</protein>
<keyword evidence="2" id="KW-1185">Reference proteome</keyword>